<dbReference type="EMBL" id="CAJFCW020000004">
    <property type="protein sequence ID" value="CAG9111051.1"/>
    <property type="molecule type" value="Genomic_DNA"/>
</dbReference>
<dbReference type="Proteomes" id="UP000783686">
    <property type="component" value="Unassembled WGS sequence"/>
</dbReference>
<dbReference type="Gene3D" id="2.60.40.3330">
    <property type="match status" value="1"/>
</dbReference>
<organism evidence="6 7">
    <name type="scientific">Bursaphelenchus okinawaensis</name>
    <dbReference type="NCBI Taxonomy" id="465554"/>
    <lineage>
        <taxon>Eukaryota</taxon>
        <taxon>Metazoa</taxon>
        <taxon>Ecdysozoa</taxon>
        <taxon>Nematoda</taxon>
        <taxon>Chromadorea</taxon>
        <taxon>Rhabditida</taxon>
        <taxon>Tylenchina</taxon>
        <taxon>Tylenchomorpha</taxon>
        <taxon>Aphelenchoidea</taxon>
        <taxon>Aphelenchoididae</taxon>
        <taxon>Bursaphelenchus</taxon>
    </lineage>
</organism>
<dbReference type="GO" id="GO:0005576">
    <property type="term" value="C:extracellular region"/>
    <property type="evidence" value="ECO:0007669"/>
    <property type="project" value="UniProtKB-SubCell"/>
</dbReference>
<comment type="caution">
    <text evidence="6">The sequence shown here is derived from an EMBL/GenBank/DDBJ whole genome shotgun (WGS) entry which is preliminary data.</text>
</comment>
<keyword evidence="7" id="KW-1185">Reference proteome</keyword>
<feature type="chain" id="PRO_5036221219" evidence="5">
    <location>
        <begin position="19"/>
        <end position="147"/>
    </location>
</feature>
<comment type="subcellular location">
    <subcellularLocation>
        <location evidence="1">Secreted</location>
    </subcellularLocation>
</comment>
<keyword evidence="4 5" id="KW-0732">Signal</keyword>
<dbReference type="Proteomes" id="UP000614601">
    <property type="component" value="Unassembled WGS sequence"/>
</dbReference>
<keyword evidence="3" id="KW-0964">Secreted</keyword>
<reference evidence="6" key="1">
    <citation type="submission" date="2020-09" db="EMBL/GenBank/DDBJ databases">
        <authorList>
            <person name="Kikuchi T."/>
        </authorList>
    </citation>
    <scope>NUCLEOTIDE SEQUENCE</scope>
    <source>
        <strain evidence="6">SH1</strain>
    </source>
</reference>
<comment type="similarity">
    <text evidence="2">Belongs to the nematode transthyretin-like family.</text>
</comment>
<name>A0A811KUN5_9BILA</name>
<protein>
    <submittedName>
        <fullName evidence="6">Uncharacterized protein</fullName>
    </submittedName>
</protein>
<dbReference type="EMBL" id="CAJFDH010000004">
    <property type="protein sequence ID" value="CAD5218582.1"/>
    <property type="molecule type" value="Genomic_DNA"/>
</dbReference>
<evidence type="ECO:0000256" key="4">
    <source>
        <dbReference type="ARBA" id="ARBA00022729"/>
    </source>
</evidence>
<dbReference type="Pfam" id="PF01060">
    <property type="entry name" value="TTR-52"/>
    <property type="match status" value="1"/>
</dbReference>
<dbReference type="InterPro" id="IPR038479">
    <property type="entry name" value="Transthyretin-like_sf"/>
</dbReference>
<dbReference type="AlphaFoldDB" id="A0A811KUN5"/>
<dbReference type="PANTHER" id="PTHR21700">
    <property type="entry name" value="TRANSTHYRETIN-LIKE FAMILY PROTEIN-RELATED"/>
    <property type="match status" value="1"/>
</dbReference>
<dbReference type="InterPro" id="IPR001534">
    <property type="entry name" value="Transthyretin-like"/>
</dbReference>
<evidence type="ECO:0000313" key="7">
    <source>
        <dbReference type="Proteomes" id="UP000614601"/>
    </source>
</evidence>
<proteinExistence type="inferred from homology"/>
<evidence type="ECO:0000256" key="3">
    <source>
        <dbReference type="ARBA" id="ARBA00022525"/>
    </source>
</evidence>
<evidence type="ECO:0000256" key="5">
    <source>
        <dbReference type="SAM" id="SignalP"/>
    </source>
</evidence>
<dbReference type="GO" id="GO:0009986">
    <property type="term" value="C:cell surface"/>
    <property type="evidence" value="ECO:0007669"/>
    <property type="project" value="InterPro"/>
</dbReference>
<evidence type="ECO:0000256" key="2">
    <source>
        <dbReference type="ARBA" id="ARBA00010112"/>
    </source>
</evidence>
<evidence type="ECO:0000256" key="1">
    <source>
        <dbReference type="ARBA" id="ARBA00004613"/>
    </source>
</evidence>
<feature type="signal peptide" evidence="5">
    <location>
        <begin position="1"/>
        <end position="18"/>
    </location>
</feature>
<sequence>MLLFQSILWLCLATMAYGGYDYYVSGQFTCQGKPLIGRVYLYEDDFVSDDYVDEGTLDENGGFYLYGYLDDGWPDGSVEPYLEIYHQCGHPGRQCVKTVYSLENYRDNPLKLGTMRIDILGYEKMAKVYHSWYDCQYVMDNPQPYTP</sequence>
<accession>A0A811KUN5</accession>
<gene>
    <name evidence="6" type="ORF">BOKJ2_LOCUS7792</name>
</gene>
<evidence type="ECO:0000313" key="6">
    <source>
        <dbReference type="EMBL" id="CAD5218582.1"/>
    </source>
</evidence>